<protein>
    <submittedName>
        <fullName evidence="1">Uncharacterized protein</fullName>
    </submittedName>
</protein>
<organism evidence="1 2">
    <name type="scientific">Effrenium voratum</name>
    <dbReference type="NCBI Taxonomy" id="2562239"/>
    <lineage>
        <taxon>Eukaryota</taxon>
        <taxon>Sar</taxon>
        <taxon>Alveolata</taxon>
        <taxon>Dinophyceae</taxon>
        <taxon>Suessiales</taxon>
        <taxon>Symbiodiniaceae</taxon>
        <taxon>Effrenium</taxon>
    </lineage>
</organism>
<dbReference type="EMBL" id="CAUJNA010000120">
    <property type="protein sequence ID" value="CAJ1372212.1"/>
    <property type="molecule type" value="Genomic_DNA"/>
</dbReference>
<gene>
    <name evidence="1" type="ORF">EVOR1521_LOCUS2338</name>
</gene>
<keyword evidence="2" id="KW-1185">Reference proteome</keyword>
<name>A0AA36MM48_9DINO</name>
<comment type="caution">
    <text evidence="1">The sequence shown here is derived from an EMBL/GenBank/DDBJ whole genome shotgun (WGS) entry which is preliminary data.</text>
</comment>
<evidence type="ECO:0000313" key="2">
    <source>
        <dbReference type="Proteomes" id="UP001178507"/>
    </source>
</evidence>
<sequence>MLRMAEGLQGDRSDELLERYRCIVNRLRLDIRFFIHAMDEFSEPDGWDAAAAERQLQEFAAAAMKERLPSVSAIVSLLNFRDMLLMALQLGSRAVAFPFPVEGRWAGMRQD</sequence>
<evidence type="ECO:0000313" key="1">
    <source>
        <dbReference type="EMBL" id="CAJ1372212.1"/>
    </source>
</evidence>
<reference evidence="1" key="1">
    <citation type="submission" date="2023-08" db="EMBL/GenBank/DDBJ databases">
        <authorList>
            <person name="Chen Y."/>
            <person name="Shah S."/>
            <person name="Dougan E. K."/>
            <person name="Thang M."/>
            <person name="Chan C."/>
        </authorList>
    </citation>
    <scope>NUCLEOTIDE SEQUENCE</scope>
</reference>
<dbReference type="AlphaFoldDB" id="A0AA36MM48"/>
<proteinExistence type="predicted"/>
<dbReference type="Proteomes" id="UP001178507">
    <property type="component" value="Unassembled WGS sequence"/>
</dbReference>
<accession>A0AA36MM48</accession>